<keyword evidence="5" id="KW-1015">Disulfide bond</keyword>
<evidence type="ECO:0000313" key="9">
    <source>
        <dbReference type="Proteomes" id="UP000015101"/>
    </source>
</evidence>
<dbReference type="HOGENOM" id="CLU_674908_0_0_1"/>
<feature type="signal peptide" evidence="6">
    <location>
        <begin position="1"/>
        <end position="20"/>
    </location>
</feature>
<dbReference type="EnsemblMetazoa" id="HelroT177004">
    <property type="protein sequence ID" value="HelroP177004"/>
    <property type="gene ID" value="HelroG177004"/>
</dbReference>
<dbReference type="STRING" id="6412.T1FB45"/>
<dbReference type="InterPro" id="IPR000884">
    <property type="entry name" value="TSP1_rpt"/>
</dbReference>
<evidence type="ECO:0000256" key="2">
    <source>
        <dbReference type="ARBA" id="ARBA00022525"/>
    </source>
</evidence>
<dbReference type="InterPro" id="IPR036383">
    <property type="entry name" value="TSP1_rpt_sf"/>
</dbReference>
<feature type="chain" id="PRO_5010980419" evidence="6">
    <location>
        <begin position="21"/>
        <end position="408"/>
    </location>
</feature>
<dbReference type="OrthoDB" id="446173at2759"/>
<reference evidence="8" key="3">
    <citation type="submission" date="2015-06" db="UniProtKB">
        <authorList>
            <consortium name="EnsemblMetazoa"/>
        </authorList>
    </citation>
    <scope>IDENTIFICATION</scope>
</reference>
<keyword evidence="4" id="KW-0677">Repeat</keyword>
<keyword evidence="9" id="KW-1185">Reference proteome</keyword>
<dbReference type="SUPFAM" id="SSF82895">
    <property type="entry name" value="TSP-1 type 1 repeat"/>
    <property type="match status" value="5"/>
</dbReference>
<sequence>MRFLFISTAFMLAMADVADGGVHNIGWSAWNDWSACDKTCGVAISHRTRECLDRLTIAQYLLNSDPEFNCVGKNRIIRKCDLIPCSGGGGPPSITEPTWGDWSEWSTATVTCSSDGRPAYVSRSRDCLDLGDADAPSCEGNVVENKPIPLPICCINGTWGSWSRWSTAGVTCLASSGDPPVYVTRTRVCDSPPPSGSGFPCPGSNSESKPAELPLCGVDGSWGAWTRWSSVSITCNQNGDPATIYRSRDCDNPAPSGNGMPCPGDAMESRQYPLPKCPVNGVWSSWSRWSSTAVSCTPNGDSVTVSRIRSCDSPAPSAGGMPCTGSNTDTKPVETPVCPVNGGWSVWTQWSSVAITCTMTGNQETVTRTRQCNNPTPVADGMPCSGSSTDSKQTSLPRCCTCLSYTII</sequence>
<accession>T1FB45</accession>
<comment type="subcellular location">
    <subcellularLocation>
        <location evidence="1">Secreted</location>
    </subcellularLocation>
</comment>
<evidence type="ECO:0000256" key="6">
    <source>
        <dbReference type="SAM" id="SignalP"/>
    </source>
</evidence>
<dbReference type="InterPro" id="IPR052065">
    <property type="entry name" value="Compl_asym_regulator"/>
</dbReference>
<keyword evidence="3 6" id="KW-0732">Signal</keyword>
<evidence type="ECO:0000313" key="7">
    <source>
        <dbReference type="EMBL" id="ESN98524.1"/>
    </source>
</evidence>
<dbReference type="InParanoid" id="T1FB45"/>
<dbReference type="GeneID" id="20206044"/>
<evidence type="ECO:0000256" key="3">
    <source>
        <dbReference type="ARBA" id="ARBA00022729"/>
    </source>
</evidence>
<protein>
    <submittedName>
        <fullName evidence="7 8">Uncharacterized protein</fullName>
    </submittedName>
</protein>
<dbReference type="eggNOG" id="KOG4475">
    <property type="taxonomic scope" value="Eukaryota"/>
</dbReference>
<dbReference type="PROSITE" id="PS50092">
    <property type="entry name" value="TSP1"/>
    <property type="match status" value="5"/>
</dbReference>
<proteinExistence type="predicted"/>
<dbReference type="OMA" id="CFLKNCP"/>
<evidence type="ECO:0000256" key="4">
    <source>
        <dbReference type="ARBA" id="ARBA00022737"/>
    </source>
</evidence>
<evidence type="ECO:0000313" key="8">
    <source>
        <dbReference type="EnsemblMetazoa" id="HelroP177004"/>
    </source>
</evidence>
<dbReference type="AlphaFoldDB" id="T1FB45"/>
<dbReference type="Pfam" id="PF00090">
    <property type="entry name" value="TSP_1"/>
    <property type="match status" value="4"/>
</dbReference>
<dbReference type="CTD" id="20206044"/>
<dbReference type="PANTHER" id="PTHR22906">
    <property type="entry name" value="PROPERDIN"/>
    <property type="match status" value="1"/>
</dbReference>
<evidence type="ECO:0000256" key="5">
    <source>
        <dbReference type="ARBA" id="ARBA00023157"/>
    </source>
</evidence>
<dbReference type="EMBL" id="KB097144">
    <property type="protein sequence ID" value="ESN98524.1"/>
    <property type="molecule type" value="Genomic_DNA"/>
</dbReference>
<reference evidence="7 9" key="2">
    <citation type="journal article" date="2013" name="Nature">
        <title>Insights into bilaterian evolution from three spiralian genomes.</title>
        <authorList>
            <person name="Simakov O."/>
            <person name="Marletaz F."/>
            <person name="Cho S.J."/>
            <person name="Edsinger-Gonzales E."/>
            <person name="Havlak P."/>
            <person name="Hellsten U."/>
            <person name="Kuo D.H."/>
            <person name="Larsson T."/>
            <person name="Lv J."/>
            <person name="Arendt D."/>
            <person name="Savage R."/>
            <person name="Osoegawa K."/>
            <person name="de Jong P."/>
            <person name="Grimwood J."/>
            <person name="Chapman J.A."/>
            <person name="Shapiro H."/>
            <person name="Aerts A."/>
            <person name="Otillar R.P."/>
            <person name="Terry A.Y."/>
            <person name="Boore J.L."/>
            <person name="Grigoriev I.V."/>
            <person name="Lindberg D.R."/>
            <person name="Seaver E.C."/>
            <person name="Weisblat D.A."/>
            <person name="Putnam N.H."/>
            <person name="Rokhsar D.S."/>
        </authorList>
    </citation>
    <scope>NUCLEOTIDE SEQUENCE</scope>
</reference>
<name>T1FB45_HELRO</name>
<reference evidence="9" key="1">
    <citation type="submission" date="2012-12" db="EMBL/GenBank/DDBJ databases">
        <authorList>
            <person name="Hellsten U."/>
            <person name="Grimwood J."/>
            <person name="Chapman J.A."/>
            <person name="Shapiro H."/>
            <person name="Aerts A."/>
            <person name="Otillar R.P."/>
            <person name="Terry A.Y."/>
            <person name="Boore J.L."/>
            <person name="Simakov O."/>
            <person name="Marletaz F."/>
            <person name="Cho S.-J."/>
            <person name="Edsinger-Gonzales E."/>
            <person name="Havlak P."/>
            <person name="Kuo D.-H."/>
            <person name="Larsson T."/>
            <person name="Lv J."/>
            <person name="Arendt D."/>
            <person name="Savage R."/>
            <person name="Osoegawa K."/>
            <person name="de Jong P."/>
            <person name="Lindberg D.R."/>
            <person name="Seaver E.C."/>
            <person name="Weisblat D.A."/>
            <person name="Putnam N.H."/>
            <person name="Grigoriev I.V."/>
            <person name="Rokhsar D.S."/>
        </authorList>
    </citation>
    <scope>NUCLEOTIDE SEQUENCE</scope>
</reference>
<evidence type="ECO:0000256" key="1">
    <source>
        <dbReference type="ARBA" id="ARBA00004613"/>
    </source>
</evidence>
<dbReference type="Proteomes" id="UP000015101">
    <property type="component" value="Unassembled WGS sequence"/>
</dbReference>
<keyword evidence="2" id="KW-0964">Secreted</keyword>
<organism evidence="8 9">
    <name type="scientific">Helobdella robusta</name>
    <name type="common">Californian leech</name>
    <dbReference type="NCBI Taxonomy" id="6412"/>
    <lineage>
        <taxon>Eukaryota</taxon>
        <taxon>Metazoa</taxon>
        <taxon>Spiralia</taxon>
        <taxon>Lophotrochozoa</taxon>
        <taxon>Annelida</taxon>
        <taxon>Clitellata</taxon>
        <taxon>Hirudinea</taxon>
        <taxon>Rhynchobdellida</taxon>
        <taxon>Glossiphoniidae</taxon>
        <taxon>Helobdella</taxon>
    </lineage>
</organism>
<dbReference type="KEGG" id="hro:HELRODRAFT_177004"/>
<dbReference type="EMBL" id="AMQM01005899">
    <property type="status" value="NOT_ANNOTATED_CDS"/>
    <property type="molecule type" value="Genomic_DNA"/>
</dbReference>
<dbReference type="Gene3D" id="2.20.100.10">
    <property type="entry name" value="Thrombospondin type-1 (TSP1) repeat"/>
    <property type="match status" value="6"/>
</dbReference>
<gene>
    <name evidence="8" type="primary">20206044</name>
    <name evidence="7" type="ORF">HELRODRAFT_177004</name>
</gene>
<dbReference type="PANTHER" id="PTHR22906:SF43">
    <property type="entry name" value="PROPERDIN"/>
    <property type="match status" value="1"/>
</dbReference>
<dbReference type="SMART" id="SM00209">
    <property type="entry name" value="TSP1"/>
    <property type="match status" value="6"/>
</dbReference>
<dbReference type="RefSeq" id="XP_009023466.1">
    <property type="nucleotide sequence ID" value="XM_009025218.1"/>
</dbReference>